<dbReference type="AlphaFoldDB" id="A0A6J4SM48"/>
<feature type="region of interest" description="Disordered" evidence="1">
    <location>
        <begin position="1"/>
        <end position="123"/>
    </location>
</feature>
<evidence type="ECO:0000313" key="2">
    <source>
        <dbReference type="EMBL" id="CAA9497068.1"/>
    </source>
</evidence>
<evidence type="ECO:0000256" key="1">
    <source>
        <dbReference type="SAM" id="MobiDB-lite"/>
    </source>
</evidence>
<feature type="non-terminal residue" evidence="2">
    <location>
        <position position="1"/>
    </location>
</feature>
<accession>A0A6J4SM48</accession>
<dbReference type="GO" id="GO:0005840">
    <property type="term" value="C:ribosome"/>
    <property type="evidence" value="ECO:0007669"/>
    <property type="project" value="UniProtKB-KW"/>
</dbReference>
<sequence length="123" mass="12986">ADDQPAGAPRPRAAEGTLQGPRDGGQPAEARRLHPGVHDHPKEAELGAAQGGQGPPDEQPRGDQLHPRRGPQPPGALGGADPRRPRARPAGRALPRAARRARHAGREEPQAVPLEVRRQASEV</sequence>
<keyword evidence="2" id="KW-0687">Ribonucleoprotein</keyword>
<feature type="compositionally biased region" description="Basic and acidic residues" evidence="1">
    <location>
        <begin position="29"/>
        <end position="45"/>
    </location>
</feature>
<dbReference type="EMBL" id="CADCVW010000044">
    <property type="protein sequence ID" value="CAA9497068.1"/>
    <property type="molecule type" value="Genomic_DNA"/>
</dbReference>
<feature type="non-terminal residue" evidence="2">
    <location>
        <position position="123"/>
    </location>
</feature>
<feature type="compositionally biased region" description="Low complexity" evidence="1">
    <location>
        <begin position="1"/>
        <end position="11"/>
    </location>
</feature>
<proteinExistence type="predicted"/>
<organism evidence="2">
    <name type="scientific">uncultured Sphingomonadaceae bacterium</name>
    <dbReference type="NCBI Taxonomy" id="169976"/>
    <lineage>
        <taxon>Bacteria</taxon>
        <taxon>Pseudomonadati</taxon>
        <taxon>Pseudomonadota</taxon>
        <taxon>Alphaproteobacteria</taxon>
        <taxon>Sphingomonadales</taxon>
        <taxon>Sphingomonadaceae</taxon>
        <taxon>environmental samples</taxon>
    </lineage>
</organism>
<reference evidence="2" key="1">
    <citation type="submission" date="2020-02" db="EMBL/GenBank/DDBJ databases">
        <authorList>
            <person name="Meier V. D."/>
        </authorList>
    </citation>
    <scope>NUCLEOTIDE SEQUENCE</scope>
    <source>
        <strain evidence="2">AVDCRST_MAG39</strain>
    </source>
</reference>
<feature type="compositionally biased region" description="Basic and acidic residues" evidence="1">
    <location>
        <begin position="104"/>
        <end position="123"/>
    </location>
</feature>
<name>A0A6J4SM48_9SPHN</name>
<gene>
    <name evidence="2" type="ORF">AVDCRST_MAG39-1067</name>
</gene>
<keyword evidence="2" id="KW-0689">Ribosomal protein</keyword>
<protein>
    <submittedName>
        <fullName evidence="2">SSU ribosomal protein S12p (S23e)</fullName>
    </submittedName>
</protein>